<dbReference type="GeneID" id="79865031"/>
<organism evidence="1 2">
    <name type="scientific">Rhizobium rhizogenes</name>
    <name type="common">Agrobacterium rhizogenes</name>
    <dbReference type="NCBI Taxonomy" id="359"/>
    <lineage>
        <taxon>Bacteria</taxon>
        <taxon>Pseudomonadati</taxon>
        <taxon>Pseudomonadota</taxon>
        <taxon>Alphaproteobacteria</taxon>
        <taxon>Hyphomicrobiales</taxon>
        <taxon>Rhizobiaceae</taxon>
        <taxon>Rhizobium/Agrobacterium group</taxon>
        <taxon>Rhizobium</taxon>
    </lineage>
</organism>
<dbReference type="AlphaFoldDB" id="A0A546X5Z0"/>
<sequence>MKSAGISDQTHYQWKKALAQPAPPVSAASLSVDDELAEFIQLEEENRRLRKLLSEKLRAENADLRKRHGMS</sequence>
<proteinExistence type="predicted"/>
<accession>A0A546X5Z0</accession>
<evidence type="ECO:0000313" key="2">
    <source>
        <dbReference type="Proteomes" id="UP000315434"/>
    </source>
</evidence>
<evidence type="ECO:0000313" key="1">
    <source>
        <dbReference type="EMBL" id="TRA96158.1"/>
    </source>
</evidence>
<name>A0A546X5Z0_RHIRH</name>
<protein>
    <submittedName>
        <fullName evidence="1">Uncharacterized protein</fullName>
    </submittedName>
</protein>
<comment type="caution">
    <text evidence="1">The sequence shown here is derived from an EMBL/GenBank/DDBJ whole genome shotgun (WGS) entry which is preliminary data.</text>
</comment>
<dbReference type="EMBL" id="SGNY01000012">
    <property type="protein sequence ID" value="TRA96158.1"/>
    <property type="molecule type" value="Genomic_DNA"/>
</dbReference>
<dbReference type="OrthoDB" id="8453701at2"/>
<reference evidence="1 2" key="1">
    <citation type="journal article" date="2019" name="Appl. Microbiol. Biotechnol.">
        <title>Differential efficiency of wild type rhizogenic strains for rol gene transformation of plants.</title>
        <authorList>
            <person name="Desmet S."/>
            <person name="De Keyser E."/>
            <person name="Van Vaerenbergh J."/>
            <person name="Baeyen S."/>
            <person name="Van Huylenbroeck J."/>
            <person name="Geelen D."/>
            <person name="Dhooghe E."/>
        </authorList>
    </citation>
    <scope>NUCLEOTIDE SEQUENCE [LARGE SCALE GENOMIC DNA]</scope>
    <source>
        <strain evidence="1 2">GBBC3284</strain>
    </source>
</reference>
<dbReference type="KEGG" id="aro:B0909_26675"/>
<gene>
    <name evidence="1" type="ORF">EXN68_25235</name>
</gene>
<dbReference type="RefSeq" id="WP_116979320.1">
    <property type="nucleotide sequence ID" value="NC_010841.1"/>
</dbReference>
<dbReference type="Proteomes" id="UP000315434">
    <property type="component" value="Unassembled WGS sequence"/>
</dbReference>